<proteinExistence type="predicted"/>
<dbReference type="AlphaFoldDB" id="A0A7X6I7L3"/>
<gene>
    <name evidence="1" type="ORF">RAMLITH_16990</name>
</gene>
<dbReference type="InterPro" id="IPR043129">
    <property type="entry name" value="ATPase_NBD"/>
</dbReference>
<dbReference type="RefSeq" id="WP_168108642.1">
    <property type="nucleotide sequence ID" value="NZ_VTOX01000006.1"/>
</dbReference>
<comment type="caution">
    <text evidence="1">The sequence shown here is derived from an EMBL/GenBank/DDBJ whole genome shotgun (WGS) entry which is preliminary data.</text>
</comment>
<dbReference type="GO" id="GO:0034194">
    <property type="term" value="P:D-galactonate catabolic process"/>
    <property type="evidence" value="ECO:0007669"/>
    <property type="project" value="InterPro"/>
</dbReference>
<dbReference type="SUPFAM" id="SSF53067">
    <property type="entry name" value="Actin-like ATPase domain"/>
    <property type="match status" value="1"/>
</dbReference>
<dbReference type="Pfam" id="PF05035">
    <property type="entry name" value="DGOK"/>
    <property type="match status" value="1"/>
</dbReference>
<dbReference type="GO" id="GO:0008671">
    <property type="term" value="F:2-dehydro-3-deoxygalactonokinase activity"/>
    <property type="evidence" value="ECO:0007669"/>
    <property type="project" value="InterPro"/>
</dbReference>
<dbReference type="InterPro" id="IPR007729">
    <property type="entry name" value="DGOK"/>
</dbReference>
<dbReference type="Gene3D" id="3.30.420.310">
    <property type="entry name" value="2-keto-3-deoxy-galactonokinase, C-terminal domain"/>
    <property type="match status" value="1"/>
</dbReference>
<dbReference type="Gene3D" id="3.30.420.300">
    <property type="entry name" value="2-keto-3-deoxy-galactonokinase, substrate binding domain"/>
    <property type="match status" value="1"/>
</dbReference>
<evidence type="ECO:0000313" key="1">
    <source>
        <dbReference type="EMBL" id="NKE67523.1"/>
    </source>
</evidence>
<keyword evidence="1" id="KW-0808">Transferase</keyword>
<dbReference type="CDD" id="cd24012">
    <property type="entry name" value="ASKHA_NBD_KDGal-kinase"/>
    <property type="match status" value="1"/>
</dbReference>
<dbReference type="EMBL" id="VTOX01000006">
    <property type="protein sequence ID" value="NKE67523.1"/>
    <property type="molecule type" value="Genomic_DNA"/>
</dbReference>
<dbReference type="Proteomes" id="UP000521868">
    <property type="component" value="Unassembled WGS sequence"/>
</dbReference>
<protein>
    <submittedName>
        <fullName evidence="1">2-dehydro-3-deoxygalactonokinase</fullName>
    </submittedName>
</protein>
<keyword evidence="1" id="KW-0418">Kinase</keyword>
<organism evidence="1 2">
    <name type="scientific">Ramlibacter lithotrophicus</name>
    <dbReference type="NCBI Taxonomy" id="2606681"/>
    <lineage>
        <taxon>Bacteria</taxon>
        <taxon>Pseudomonadati</taxon>
        <taxon>Pseudomonadota</taxon>
        <taxon>Betaproteobacteria</taxon>
        <taxon>Burkholderiales</taxon>
        <taxon>Comamonadaceae</taxon>
        <taxon>Ramlibacter</taxon>
    </lineage>
</organism>
<dbReference type="InterPro" id="IPR042258">
    <property type="entry name" value="DGOK_N"/>
</dbReference>
<accession>A0A7X6I7L3</accession>
<reference evidence="1 2" key="1">
    <citation type="journal article" date="2020" name="Nature">
        <title>Bacterial chemolithoautotrophy via manganese oxidation.</title>
        <authorList>
            <person name="Yu H."/>
            <person name="Leadbetter J.R."/>
        </authorList>
    </citation>
    <scope>NUCLEOTIDE SEQUENCE [LARGE SCALE GENOMIC DNA]</scope>
    <source>
        <strain evidence="1 2">RBP-1</strain>
    </source>
</reference>
<evidence type="ECO:0000313" key="2">
    <source>
        <dbReference type="Proteomes" id="UP000521868"/>
    </source>
</evidence>
<keyword evidence="2" id="KW-1185">Reference proteome</keyword>
<sequence length="297" mass="31286">MSTLIGVDWGTSSLRAARLDAAGEVLEERSLPRGILTVPAGGFPAVFDEACGDWMREPGALALLCGMAGSRQGWVEAPYAGCPAGFADVAAQLTWIEPGRIALVPGLTCHEHGVPDVMRGEETQVFGALELLGLQSALLVLPGTHSKWVRVIDGGIDRFATFMTGECYGLLRQHSILARMMPAGDGELDAAAFVQGVHHARRSGTLLHAAFSARTLALFERLAPAAVPSYLSGLVIGEELRVQDLRGTLSVAVIGAQALTCRYELALATLGVTVTRVGSQATWRGLRAIASTLQGTS</sequence>
<name>A0A7X6I7L3_9BURK</name>
<dbReference type="InterPro" id="IPR042257">
    <property type="entry name" value="DGOK_C"/>
</dbReference>